<name>W1PNN8_AMBTC</name>
<gene>
    <name evidence="5" type="ORF">AMTR_s00022p00205120</name>
</gene>
<dbReference type="InterPro" id="IPR000907">
    <property type="entry name" value="LipOase"/>
</dbReference>
<dbReference type="EMBL" id="KI392687">
    <property type="protein sequence ID" value="ERN11642.1"/>
    <property type="molecule type" value="Genomic_DNA"/>
</dbReference>
<dbReference type="InterPro" id="IPR036226">
    <property type="entry name" value="LipOase_C_sf"/>
</dbReference>
<dbReference type="PANTHER" id="PTHR11771">
    <property type="entry name" value="LIPOXYGENASE"/>
    <property type="match status" value="1"/>
</dbReference>
<keyword evidence="2" id="KW-0223">Dioxygenase</keyword>
<evidence type="ECO:0000313" key="5">
    <source>
        <dbReference type="EMBL" id="ERN11642.1"/>
    </source>
</evidence>
<dbReference type="GO" id="GO:0034440">
    <property type="term" value="P:lipid oxidation"/>
    <property type="evidence" value="ECO:0007669"/>
    <property type="project" value="InterPro"/>
</dbReference>
<dbReference type="Proteomes" id="UP000017836">
    <property type="component" value="Unassembled WGS sequence"/>
</dbReference>
<proteinExistence type="predicted"/>
<dbReference type="Pfam" id="PF00305">
    <property type="entry name" value="Lipoxygenase"/>
    <property type="match status" value="1"/>
</dbReference>
<evidence type="ECO:0000313" key="6">
    <source>
        <dbReference type="Proteomes" id="UP000017836"/>
    </source>
</evidence>
<reference evidence="6" key="1">
    <citation type="journal article" date="2013" name="Science">
        <title>The Amborella genome and the evolution of flowering plants.</title>
        <authorList>
            <consortium name="Amborella Genome Project"/>
        </authorList>
    </citation>
    <scope>NUCLEOTIDE SEQUENCE [LARGE SCALE GENOMIC DNA]</scope>
</reference>
<accession>W1PNN8</accession>
<dbReference type="PROSITE" id="PS51393">
    <property type="entry name" value="LIPOXYGENASE_3"/>
    <property type="match status" value="1"/>
</dbReference>
<dbReference type="InterPro" id="IPR013819">
    <property type="entry name" value="LipOase_C"/>
</dbReference>
<dbReference type="GO" id="GO:0016702">
    <property type="term" value="F:oxidoreductase activity, acting on single donors with incorporation of molecular oxygen, incorporation of two atoms of oxygen"/>
    <property type="evidence" value="ECO:0007669"/>
    <property type="project" value="InterPro"/>
</dbReference>
<evidence type="ECO:0000256" key="1">
    <source>
        <dbReference type="ARBA" id="ARBA00022723"/>
    </source>
</evidence>
<organism evidence="5 6">
    <name type="scientific">Amborella trichopoda</name>
    <dbReference type="NCBI Taxonomy" id="13333"/>
    <lineage>
        <taxon>Eukaryota</taxon>
        <taxon>Viridiplantae</taxon>
        <taxon>Streptophyta</taxon>
        <taxon>Embryophyta</taxon>
        <taxon>Tracheophyta</taxon>
        <taxon>Spermatophyta</taxon>
        <taxon>Magnoliopsida</taxon>
        <taxon>Amborellales</taxon>
        <taxon>Amborellaceae</taxon>
        <taxon>Amborella</taxon>
    </lineage>
</organism>
<keyword evidence="1" id="KW-0479">Metal-binding</keyword>
<dbReference type="STRING" id="13333.W1PNN8"/>
<dbReference type="Gramene" id="ERN11642">
    <property type="protein sequence ID" value="ERN11642"/>
    <property type="gene ID" value="AMTR_s00022p00205120"/>
</dbReference>
<evidence type="ECO:0000259" key="4">
    <source>
        <dbReference type="PROSITE" id="PS51393"/>
    </source>
</evidence>
<sequence length="94" mass="11092">MYVLDYHDIRMPYVNKLNDLEGTFYVSRTVFFLTHLGTLQPVPIELTRPRSENEDAWREVFVDGLDHTTAWLWKLAKSQFAAHDSGIHQLVSRW</sequence>
<dbReference type="SUPFAM" id="SSF48484">
    <property type="entry name" value="Lipoxigenase"/>
    <property type="match status" value="1"/>
</dbReference>
<evidence type="ECO:0000256" key="2">
    <source>
        <dbReference type="ARBA" id="ARBA00022964"/>
    </source>
</evidence>
<dbReference type="OMA" id="DYHDIRM"/>
<evidence type="ECO:0000256" key="3">
    <source>
        <dbReference type="ARBA" id="ARBA00023002"/>
    </source>
</evidence>
<feature type="domain" description="Lipoxygenase" evidence="4">
    <location>
        <begin position="1"/>
        <end position="94"/>
    </location>
</feature>
<dbReference type="Gene3D" id="3.10.450.60">
    <property type="match status" value="1"/>
</dbReference>
<keyword evidence="3" id="KW-0560">Oxidoreductase</keyword>
<dbReference type="AlphaFoldDB" id="W1PNN8"/>
<keyword evidence="6" id="KW-1185">Reference proteome</keyword>
<protein>
    <recommendedName>
        <fullName evidence="4">Lipoxygenase domain-containing protein</fullName>
    </recommendedName>
</protein>
<dbReference type="GO" id="GO:0046872">
    <property type="term" value="F:metal ion binding"/>
    <property type="evidence" value="ECO:0007669"/>
    <property type="project" value="UniProtKB-KW"/>
</dbReference>
<dbReference type="HOGENOM" id="CLU_181838_0_0_1"/>